<dbReference type="SMART" id="SM01134">
    <property type="entry name" value="DeoRC"/>
    <property type="match status" value="1"/>
</dbReference>
<evidence type="ECO:0000313" key="6">
    <source>
        <dbReference type="Proteomes" id="UP001595539"/>
    </source>
</evidence>
<dbReference type="SUPFAM" id="SSF100950">
    <property type="entry name" value="NagB/RpiA/CoA transferase-like"/>
    <property type="match status" value="1"/>
</dbReference>
<dbReference type="InterPro" id="IPR036390">
    <property type="entry name" value="WH_DNA-bd_sf"/>
</dbReference>
<dbReference type="InterPro" id="IPR001034">
    <property type="entry name" value="DeoR_HTH"/>
</dbReference>
<evidence type="ECO:0000256" key="3">
    <source>
        <dbReference type="ARBA" id="ARBA00023163"/>
    </source>
</evidence>
<dbReference type="Gene3D" id="1.10.10.10">
    <property type="entry name" value="Winged helix-like DNA-binding domain superfamily/Winged helix DNA-binding domain"/>
    <property type="match status" value="1"/>
</dbReference>
<accession>A0ABV7U6F9</accession>
<dbReference type="RefSeq" id="WP_377762184.1">
    <property type="nucleotide sequence ID" value="NZ_JBHRXY010000011.1"/>
</dbReference>
<dbReference type="Proteomes" id="UP001595539">
    <property type="component" value="Unassembled WGS sequence"/>
</dbReference>
<proteinExistence type="predicted"/>
<protein>
    <submittedName>
        <fullName evidence="5">DeoR/GlpR family DNA-binding transcription regulator</fullName>
    </submittedName>
</protein>
<dbReference type="PROSITE" id="PS00894">
    <property type="entry name" value="HTH_DEOR_1"/>
    <property type="match status" value="1"/>
</dbReference>
<dbReference type="PANTHER" id="PTHR30363">
    <property type="entry name" value="HTH-TYPE TRANSCRIPTIONAL REGULATOR SRLR-RELATED"/>
    <property type="match status" value="1"/>
</dbReference>
<reference evidence="6" key="1">
    <citation type="journal article" date="2019" name="Int. J. Syst. Evol. Microbiol.">
        <title>The Global Catalogue of Microorganisms (GCM) 10K type strain sequencing project: providing services to taxonomists for standard genome sequencing and annotation.</title>
        <authorList>
            <consortium name="The Broad Institute Genomics Platform"/>
            <consortium name="The Broad Institute Genome Sequencing Center for Infectious Disease"/>
            <person name="Wu L."/>
            <person name="Ma J."/>
        </authorList>
    </citation>
    <scope>NUCLEOTIDE SEQUENCE [LARGE SCALE GENOMIC DNA]</scope>
    <source>
        <strain evidence="6">KCTC 42473</strain>
    </source>
</reference>
<dbReference type="EMBL" id="JBHRXY010000011">
    <property type="protein sequence ID" value="MFC3630464.1"/>
    <property type="molecule type" value="Genomic_DNA"/>
</dbReference>
<feature type="domain" description="HTH deoR-type" evidence="4">
    <location>
        <begin position="11"/>
        <end position="66"/>
    </location>
</feature>
<dbReference type="Pfam" id="PF08220">
    <property type="entry name" value="HTH_DeoR"/>
    <property type="match status" value="1"/>
</dbReference>
<evidence type="ECO:0000259" key="4">
    <source>
        <dbReference type="PROSITE" id="PS51000"/>
    </source>
</evidence>
<dbReference type="GO" id="GO:0003677">
    <property type="term" value="F:DNA binding"/>
    <property type="evidence" value="ECO:0007669"/>
    <property type="project" value="UniProtKB-KW"/>
</dbReference>
<dbReference type="PRINTS" id="PR00037">
    <property type="entry name" value="HTHLACR"/>
</dbReference>
<dbReference type="InterPro" id="IPR050313">
    <property type="entry name" value="Carb_Metab_HTH_regulators"/>
</dbReference>
<dbReference type="SUPFAM" id="SSF46785">
    <property type="entry name" value="Winged helix' DNA-binding domain"/>
    <property type="match status" value="1"/>
</dbReference>
<evidence type="ECO:0000256" key="1">
    <source>
        <dbReference type="ARBA" id="ARBA00023015"/>
    </source>
</evidence>
<keyword evidence="6" id="KW-1185">Reference proteome</keyword>
<keyword evidence="3" id="KW-0804">Transcription</keyword>
<comment type="caution">
    <text evidence="5">The sequence shown here is derived from an EMBL/GenBank/DDBJ whole genome shotgun (WGS) entry which is preliminary data.</text>
</comment>
<dbReference type="Gene3D" id="3.40.50.1360">
    <property type="match status" value="1"/>
</dbReference>
<dbReference type="SMART" id="SM00420">
    <property type="entry name" value="HTH_DEOR"/>
    <property type="match status" value="1"/>
</dbReference>
<dbReference type="InterPro" id="IPR018356">
    <property type="entry name" value="Tscrpt_reg_HTH_DeoR_CS"/>
</dbReference>
<sequence>MSPSSPSRALAPQRHEAILARIEAEGAILVADIVQQFGVSHETARRDLKALALRGALDLTHGGALRPAAVEPELASRSVRNTQAKARIGRRAAALVADGMAVLLDAGSTTAAIAAMLGARRGLTVITTSLPIARDLCRHDGFRVQITGGTINPGDEAAEGPEVMASLARFRIDIAFVSAGAVAEDGSVTDFTPLGAETRSQMIAAARQGYFVVDASKFGARTPCRIAGQAAGLITDAPPPAGIAAALATRGLPVILA</sequence>
<dbReference type="InterPro" id="IPR014036">
    <property type="entry name" value="DeoR-like_C"/>
</dbReference>
<name>A0ABV7U6F9_9RHOB</name>
<evidence type="ECO:0000256" key="2">
    <source>
        <dbReference type="ARBA" id="ARBA00023125"/>
    </source>
</evidence>
<dbReference type="InterPro" id="IPR036388">
    <property type="entry name" value="WH-like_DNA-bd_sf"/>
</dbReference>
<keyword evidence="1" id="KW-0805">Transcription regulation</keyword>
<dbReference type="PANTHER" id="PTHR30363:SF44">
    <property type="entry name" value="AGA OPERON TRANSCRIPTIONAL REPRESSOR-RELATED"/>
    <property type="match status" value="1"/>
</dbReference>
<dbReference type="InterPro" id="IPR037171">
    <property type="entry name" value="NagB/RpiA_transferase-like"/>
</dbReference>
<keyword evidence="2 5" id="KW-0238">DNA-binding</keyword>
<evidence type="ECO:0000313" key="5">
    <source>
        <dbReference type="EMBL" id="MFC3630464.1"/>
    </source>
</evidence>
<gene>
    <name evidence="5" type="ORF">ACFOM8_13525</name>
</gene>
<dbReference type="Pfam" id="PF00455">
    <property type="entry name" value="DeoRC"/>
    <property type="match status" value="1"/>
</dbReference>
<dbReference type="PROSITE" id="PS51000">
    <property type="entry name" value="HTH_DEOR_2"/>
    <property type="match status" value="1"/>
</dbReference>
<organism evidence="5 6">
    <name type="scientific">Paracoccus angustae</name>
    <dbReference type="NCBI Taxonomy" id="1671480"/>
    <lineage>
        <taxon>Bacteria</taxon>
        <taxon>Pseudomonadati</taxon>
        <taxon>Pseudomonadota</taxon>
        <taxon>Alphaproteobacteria</taxon>
        <taxon>Rhodobacterales</taxon>
        <taxon>Paracoccaceae</taxon>
        <taxon>Paracoccus</taxon>
    </lineage>
</organism>